<sequence>MNYPKYDFISSTENMTFEFISSGNNGNIEKTIRYQCINEEIKIYNLTFGDNKGMNKETGELNIDDITVSNNGDLEKILATIASSVNIFSETYPDRLIFFKGSTPARTRLYRRAICKEFNYISKTFAIFGAVNIDGKIINVPFNTTDDFYGFYIKAKCNEEN</sequence>
<comment type="caution">
    <text evidence="1">The sequence shown here is derived from an EMBL/GenBank/DDBJ whole genome shotgun (WGS) entry which is preliminary data.</text>
</comment>
<keyword evidence="3" id="KW-1185">Reference proteome</keyword>
<reference evidence="2 3" key="2">
    <citation type="submission" date="2016-11" db="EMBL/GenBank/DDBJ databases">
        <authorList>
            <person name="Varghese N."/>
            <person name="Submissions S."/>
        </authorList>
    </citation>
    <scope>NUCLEOTIDE SEQUENCE [LARGE SCALE GENOMIC DNA]</scope>
    <source>
        <strain evidence="2 3">DSM 6368</strain>
    </source>
</reference>
<protein>
    <submittedName>
        <fullName evidence="1">Uncharacterized protein</fullName>
    </submittedName>
</protein>
<dbReference type="Pfam" id="PF22028">
    <property type="entry name" value="DUF6934"/>
    <property type="match status" value="1"/>
</dbReference>
<reference evidence="1 4" key="1">
    <citation type="submission" date="2016-11" db="EMBL/GenBank/DDBJ databases">
        <title>Whole genomes of Flavobacteriaceae.</title>
        <authorList>
            <person name="Stine C."/>
            <person name="Li C."/>
            <person name="Tadesse D."/>
        </authorList>
    </citation>
    <scope>NUCLEOTIDE SEQUENCE [LARGE SCALE GENOMIC DNA]</scope>
    <source>
        <strain evidence="1 4">ATCC 19366</strain>
    </source>
</reference>
<organism evidence="1 4">
    <name type="scientific">Flavobacterium pectinovorum</name>
    <dbReference type="NCBI Taxonomy" id="29533"/>
    <lineage>
        <taxon>Bacteria</taxon>
        <taxon>Pseudomonadati</taxon>
        <taxon>Bacteroidota</taxon>
        <taxon>Flavobacteriia</taxon>
        <taxon>Flavobacteriales</taxon>
        <taxon>Flavobacteriaceae</taxon>
        <taxon>Flavobacterium</taxon>
    </lineage>
</organism>
<evidence type="ECO:0000313" key="3">
    <source>
        <dbReference type="Proteomes" id="UP000184216"/>
    </source>
</evidence>
<evidence type="ECO:0000313" key="1">
    <source>
        <dbReference type="EMBL" id="OXB04419.1"/>
    </source>
</evidence>
<evidence type="ECO:0000313" key="2">
    <source>
        <dbReference type="EMBL" id="SHL57742.1"/>
    </source>
</evidence>
<dbReference type="Proteomes" id="UP000184216">
    <property type="component" value="Unassembled WGS sequence"/>
</dbReference>
<evidence type="ECO:0000313" key="4">
    <source>
        <dbReference type="Proteomes" id="UP000198431"/>
    </source>
</evidence>
<dbReference type="InterPro" id="IPR053865">
    <property type="entry name" value="DUF6934"/>
</dbReference>
<accession>A0AB36P0D1</accession>
<dbReference type="RefSeq" id="WP_073393923.1">
    <property type="nucleotide sequence ID" value="NZ_FRBX01000001.1"/>
</dbReference>
<dbReference type="AlphaFoldDB" id="A0AB36P0D1"/>
<dbReference type="EMBL" id="FRBX01000001">
    <property type="protein sequence ID" value="SHL57742.1"/>
    <property type="molecule type" value="Genomic_DNA"/>
</dbReference>
<proteinExistence type="predicted"/>
<name>A0AB36P0D1_9FLAO</name>
<dbReference type="EMBL" id="MUHB01000010">
    <property type="protein sequence ID" value="OXB04419.1"/>
    <property type="molecule type" value="Genomic_DNA"/>
</dbReference>
<dbReference type="Proteomes" id="UP000198431">
    <property type="component" value="Unassembled WGS sequence"/>
</dbReference>
<gene>
    <name evidence="1" type="ORF">B0A72_13060</name>
    <name evidence="2" type="ORF">SAMN05444387_0964</name>
</gene>